<feature type="domain" description="Cytochrome b561" evidence="14">
    <location>
        <begin position="300"/>
        <end position="498"/>
    </location>
</feature>
<reference evidence="15" key="3">
    <citation type="submission" date="2025-09" db="UniProtKB">
        <authorList>
            <consortium name="Ensembl"/>
        </authorList>
    </citation>
    <scope>IDENTIFICATION</scope>
</reference>
<gene>
    <name evidence="15" type="primary">LOC115378908</name>
</gene>
<feature type="transmembrane region" description="Helical" evidence="11">
    <location>
        <begin position="331"/>
        <end position="351"/>
    </location>
</feature>
<dbReference type="Pfam" id="PF02014">
    <property type="entry name" value="Reeler"/>
    <property type="match status" value="1"/>
</dbReference>
<dbReference type="SMART" id="SM00664">
    <property type="entry name" value="DoH"/>
    <property type="match status" value="1"/>
</dbReference>
<protein>
    <submittedName>
        <fullName evidence="15">Uncharacterized protein</fullName>
    </submittedName>
</protein>
<dbReference type="Pfam" id="PF03351">
    <property type="entry name" value="DOMON"/>
    <property type="match status" value="1"/>
</dbReference>
<dbReference type="Ensembl" id="ENSMMDT00005056983.1">
    <property type="protein sequence ID" value="ENSMMDP00005055918.1"/>
    <property type="gene ID" value="ENSMMDG00005025011.1"/>
</dbReference>
<evidence type="ECO:0000313" key="15">
    <source>
        <dbReference type="Ensembl" id="ENSMMDP00005055918.1"/>
    </source>
</evidence>
<evidence type="ECO:0000256" key="12">
    <source>
        <dbReference type="SAM" id="SignalP"/>
    </source>
</evidence>
<dbReference type="CDD" id="cd09628">
    <property type="entry name" value="DOMON_SDR_2_like"/>
    <property type="match status" value="1"/>
</dbReference>
<evidence type="ECO:0000313" key="16">
    <source>
        <dbReference type="Proteomes" id="UP000472263"/>
    </source>
</evidence>
<keyword evidence="12" id="KW-0732">Signal</keyword>
<reference evidence="15" key="2">
    <citation type="submission" date="2025-08" db="UniProtKB">
        <authorList>
            <consortium name="Ensembl"/>
        </authorList>
    </citation>
    <scope>IDENTIFICATION</scope>
</reference>
<feature type="domain" description="DOMON" evidence="13">
    <location>
        <begin position="180"/>
        <end position="296"/>
    </location>
</feature>
<dbReference type="Proteomes" id="UP000472263">
    <property type="component" value="Chromosome 20"/>
</dbReference>
<proteinExistence type="inferred from homology"/>
<dbReference type="CDD" id="cd08544">
    <property type="entry name" value="Reeler"/>
    <property type="match status" value="1"/>
</dbReference>
<keyword evidence="16" id="KW-1185">Reference proteome</keyword>
<dbReference type="CDD" id="cd08760">
    <property type="entry name" value="Cyt_b561_FRRS1_like"/>
    <property type="match status" value="1"/>
</dbReference>
<evidence type="ECO:0000256" key="2">
    <source>
        <dbReference type="ARBA" id="ARBA00004141"/>
    </source>
</evidence>
<dbReference type="InParanoid" id="A0A668AUE6"/>
<reference evidence="15" key="1">
    <citation type="submission" date="2019-06" db="EMBL/GenBank/DDBJ databases">
        <authorList>
            <consortium name="Wellcome Sanger Institute Data Sharing"/>
        </authorList>
    </citation>
    <scope>NUCLEOTIDE SEQUENCE [LARGE SCALE GENOMIC DNA]</scope>
</reference>
<dbReference type="InterPro" id="IPR005018">
    <property type="entry name" value="DOMON_domain"/>
</dbReference>
<keyword evidence="4" id="KW-0813">Transport</keyword>
<comment type="subcellular location">
    <subcellularLocation>
        <location evidence="2">Membrane</location>
        <topology evidence="2">Multi-pass membrane protein</topology>
    </subcellularLocation>
</comment>
<evidence type="ECO:0000256" key="6">
    <source>
        <dbReference type="ARBA" id="ARBA00022982"/>
    </source>
</evidence>
<evidence type="ECO:0000256" key="1">
    <source>
        <dbReference type="ARBA" id="ARBA00001970"/>
    </source>
</evidence>
<dbReference type="PROSITE" id="PS50939">
    <property type="entry name" value="CYTOCHROME_B561"/>
    <property type="match status" value="1"/>
</dbReference>
<dbReference type="InterPro" id="IPR006593">
    <property type="entry name" value="Cyt_b561/ferric_Rdtase_TM"/>
</dbReference>
<dbReference type="PROSITE" id="PS50836">
    <property type="entry name" value="DOMON"/>
    <property type="match status" value="1"/>
</dbReference>
<dbReference type="PROSITE" id="PS51257">
    <property type="entry name" value="PROKAR_LIPOPROTEIN"/>
    <property type="match status" value="1"/>
</dbReference>
<feature type="transmembrane region" description="Helical" evidence="11">
    <location>
        <begin position="505"/>
        <end position="527"/>
    </location>
</feature>
<dbReference type="PANTHER" id="PTHR45828:SF44">
    <property type="entry name" value="FERRIC-CHELATE REDUCTASE 1-RELATED"/>
    <property type="match status" value="1"/>
</dbReference>
<dbReference type="InterPro" id="IPR051237">
    <property type="entry name" value="Ferric-chelate_Red/DefProt"/>
</dbReference>
<sequence length="528" mass="57123">MERVVLLLLCAAPAARCYSSGQVTGSCADLRPHHSGISPQTNPAPFTVTADRSRYRDGEEVTVRLQAPSSTPFTGFLLQAREVGGASPLGSFSLAGGGAQLLTCNQRSVSELPDRHVIIASFVQNFRTFWVDVRSPSLTLSNDSTDGSVTPSFSPTTVSSAGCGITKVCFSQPLNCDPAVSTDCHFMSASLSDAAVRFEMIGPAQGYISFGFSDDQLMGNDDIYICGLDSTGMVKLEHAFSTGRWTPQTLPLGNVSDVKASMQDGVIACSFTSMNPISTQRTTGFNKPHYLMFAHGPSSNGQILFHTGTFISNKKVDISSPQLVGKASQPYIIKAHGALMLIAWMTLGTLGMMVARYLKSVAKKWSYQGKDVWFLVHVVVMSVTVAATITAFILSFSHVKAWSGGAHPVLGCLVMILSFIQPLVALLRCGPHHPLLFAELQVSLKAVIFHHTVAAIFTGLKLIDRTDDQWLMKVMGALLGWEALFFILLEISFRWKHKGTDLDLTLLFLFFLGHLAFLVALLVGIGMS</sequence>
<evidence type="ECO:0000256" key="5">
    <source>
        <dbReference type="ARBA" id="ARBA00022692"/>
    </source>
</evidence>
<dbReference type="AlphaFoldDB" id="A0A668AUE6"/>
<comment type="similarity">
    <text evidence="3">Belongs to the FRRS1 family.</text>
</comment>
<evidence type="ECO:0000259" key="13">
    <source>
        <dbReference type="PROSITE" id="PS50836"/>
    </source>
</evidence>
<comment type="cofactor">
    <cofactor evidence="1">
        <name>heme b</name>
        <dbReference type="ChEBI" id="CHEBI:60344"/>
    </cofactor>
</comment>
<keyword evidence="8" id="KW-0408">Iron</keyword>
<organism evidence="15 16">
    <name type="scientific">Myripristis murdjan</name>
    <name type="common">pinecone soldierfish</name>
    <dbReference type="NCBI Taxonomy" id="586833"/>
    <lineage>
        <taxon>Eukaryota</taxon>
        <taxon>Metazoa</taxon>
        <taxon>Chordata</taxon>
        <taxon>Craniata</taxon>
        <taxon>Vertebrata</taxon>
        <taxon>Euteleostomi</taxon>
        <taxon>Actinopterygii</taxon>
        <taxon>Neopterygii</taxon>
        <taxon>Teleostei</taxon>
        <taxon>Neoteleostei</taxon>
        <taxon>Acanthomorphata</taxon>
        <taxon>Holocentriformes</taxon>
        <taxon>Holocentridae</taxon>
        <taxon>Myripristis</taxon>
    </lineage>
</organism>
<feature type="transmembrane region" description="Helical" evidence="11">
    <location>
        <begin position="372"/>
        <end position="396"/>
    </location>
</feature>
<accession>A0A668AUE6</accession>
<evidence type="ECO:0000259" key="14">
    <source>
        <dbReference type="PROSITE" id="PS50939"/>
    </source>
</evidence>
<evidence type="ECO:0000256" key="7">
    <source>
        <dbReference type="ARBA" id="ARBA00022989"/>
    </source>
</evidence>
<feature type="transmembrane region" description="Helical" evidence="11">
    <location>
        <begin position="475"/>
        <end position="493"/>
    </location>
</feature>
<dbReference type="SMART" id="SM00665">
    <property type="entry name" value="B561"/>
    <property type="match status" value="1"/>
</dbReference>
<feature type="chain" id="PRO_5025449088" evidence="12">
    <location>
        <begin position="18"/>
        <end position="528"/>
    </location>
</feature>
<keyword evidence="6" id="KW-0249">Electron transport</keyword>
<dbReference type="Gene3D" id="1.20.120.1770">
    <property type="match status" value="1"/>
</dbReference>
<name>A0A668AUE6_9TELE</name>
<dbReference type="GeneTree" id="ENSGT00940000164178"/>
<dbReference type="InterPro" id="IPR042307">
    <property type="entry name" value="Reeler_sf"/>
</dbReference>
<dbReference type="FunCoup" id="A0A668AUE6">
    <property type="interactions" value="38"/>
</dbReference>
<evidence type="ECO:0000256" key="10">
    <source>
        <dbReference type="ARBA" id="ARBA00023180"/>
    </source>
</evidence>
<dbReference type="GO" id="GO:0016020">
    <property type="term" value="C:membrane"/>
    <property type="evidence" value="ECO:0007669"/>
    <property type="project" value="UniProtKB-SubCell"/>
</dbReference>
<dbReference type="PANTHER" id="PTHR45828">
    <property type="entry name" value="CYTOCHROME B561/FERRIC REDUCTASE TRANSMEMBRANE"/>
    <property type="match status" value="1"/>
</dbReference>
<keyword evidence="9 11" id="KW-0472">Membrane</keyword>
<keyword evidence="10" id="KW-0325">Glycoprotein</keyword>
<evidence type="ECO:0000256" key="4">
    <source>
        <dbReference type="ARBA" id="ARBA00022448"/>
    </source>
</evidence>
<dbReference type="InterPro" id="IPR002861">
    <property type="entry name" value="Reeler_dom"/>
</dbReference>
<keyword evidence="7 11" id="KW-1133">Transmembrane helix</keyword>
<feature type="signal peptide" evidence="12">
    <location>
        <begin position="1"/>
        <end position="17"/>
    </location>
</feature>
<dbReference type="Gene3D" id="2.60.40.4060">
    <property type="entry name" value="Reeler domain"/>
    <property type="match status" value="1"/>
</dbReference>
<evidence type="ECO:0000256" key="9">
    <source>
        <dbReference type="ARBA" id="ARBA00023136"/>
    </source>
</evidence>
<keyword evidence="5 11" id="KW-0812">Transmembrane</keyword>
<evidence type="ECO:0000256" key="8">
    <source>
        <dbReference type="ARBA" id="ARBA00023004"/>
    </source>
</evidence>
<evidence type="ECO:0000256" key="3">
    <source>
        <dbReference type="ARBA" id="ARBA00009195"/>
    </source>
</evidence>
<evidence type="ECO:0000256" key="11">
    <source>
        <dbReference type="SAM" id="Phobius"/>
    </source>
</evidence>
<feature type="transmembrane region" description="Helical" evidence="11">
    <location>
        <begin position="408"/>
        <end position="430"/>
    </location>
</feature>